<dbReference type="GO" id="GO:0005737">
    <property type="term" value="C:cytoplasm"/>
    <property type="evidence" value="ECO:0007669"/>
    <property type="project" value="InterPro"/>
</dbReference>
<dbReference type="GeneID" id="63685975"/>
<feature type="compositionally biased region" description="Polar residues" evidence="1">
    <location>
        <begin position="159"/>
        <end position="170"/>
    </location>
</feature>
<evidence type="ECO:0000259" key="2">
    <source>
        <dbReference type="Pfam" id="PF04194"/>
    </source>
</evidence>
<feature type="compositionally biased region" description="Acidic residues" evidence="1">
    <location>
        <begin position="9"/>
        <end position="21"/>
    </location>
</feature>
<organism evidence="3 4">
    <name type="scientific">Dacryopinax primogenitus (strain DJM 731)</name>
    <name type="common">Brown rot fungus</name>
    <dbReference type="NCBI Taxonomy" id="1858805"/>
    <lineage>
        <taxon>Eukaryota</taxon>
        <taxon>Fungi</taxon>
        <taxon>Dikarya</taxon>
        <taxon>Basidiomycota</taxon>
        <taxon>Agaricomycotina</taxon>
        <taxon>Dacrymycetes</taxon>
        <taxon>Dacrymycetales</taxon>
        <taxon>Dacrymycetaceae</taxon>
        <taxon>Dacryopinax</taxon>
    </lineage>
</organism>
<dbReference type="InterPro" id="IPR007320">
    <property type="entry name" value="PDCD2_C"/>
</dbReference>
<dbReference type="Proteomes" id="UP000030653">
    <property type="component" value="Unassembled WGS sequence"/>
</dbReference>
<name>M5FNV1_DACPD</name>
<dbReference type="EMBL" id="JH795883">
    <property type="protein sequence ID" value="EJT96578.1"/>
    <property type="molecule type" value="Genomic_DNA"/>
</dbReference>
<dbReference type="GO" id="GO:0030490">
    <property type="term" value="P:maturation of SSU-rRNA"/>
    <property type="evidence" value="ECO:0007669"/>
    <property type="project" value="TreeGrafter"/>
</dbReference>
<dbReference type="STRING" id="1858805.M5FNV1"/>
<dbReference type="Pfam" id="PF04194">
    <property type="entry name" value="PDCD2_C"/>
    <property type="match status" value="1"/>
</dbReference>
<dbReference type="AlphaFoldDB" id="M5FNV1"/>
<evidence type="ECO:0000313" key="3">
    <source>
        <dbReference type="EMBL" id="EJT96578.1"/>
    </source>
</evidence>
<dbReference type="HOGENOM" id="CLU_031771_2_0_1"/>
<proteinExistence type="predicted"/>
<feature type="domain" description="Programmed cell death protein 2 C-terminal" evidence="2">
    <location>
        <begin position="300"/>
        <end position="461"/>
    </location>
</feature>
<dbReference type="OrthoDB" id="443682at2759"/>
<evidence type="ECO:0000256" key="1">
    <source>
        <dbReference type="SAM" id="MobiDB-lite"/>
    </source>
</evidence>
<feature type="region of interest" description="Disordered" evidence="1">
    <location>
        <begin position="1"/>
        <end position="37"/>
    </location>
</feature>
<sequence length="463" mass="50332">MTQDIAMSSDEDWSDSDSEAENEQRGEVPTSVLLGVPDGPLNSAYDDADPTVSRAGGHPPFLGLSHYPSPEVTLCKQCNNPMNMLVSVFCPFEGSSNDRVLYVWACSRAGCQRKSGSVRAYRSLRYNSKYARQLERQQARQASSGTTVDKPKPNAIANPFSSPTTVSEHVSGTGGLGDILFGTAASPEDSSTRDSQPESEAWTDDVNEDDDDDDEEKSEDNQSSVTGATAPPACAEGQPDPAWLSQPAYRAFYISTVDEYIAPKPSISVSKQAFSEARPTDGAGGATWGKELYEVMQKVDNTFESFVARVQEEAEQVLRYELSGTPLSFSSRDAVYRQLFPIQAISPGTAFAVNAPLAPTKHAYEPSAIEPCPRCGGPRVFECQVMPNLINLLRPAESSSSKKRPTLEERQAELDALLKGGSDGMEWGTIMIFSCLADCCQNVDRTPSSELWAEELVLVQWDA</sequence>
<dbReference type="RefSeq" id="XP_040623476.1">
    <property type="nucleotide sequence ID" value="XM_040770913.1"/>
</dbReference>
<reference evidence="3 4" key="1">
    <citation type="journal article" date="2012" name="Science">
        <title>The Paleozoic origin of enzymatic lignin decomposition reconstructed from 31 fungal genomes.</title>
        <authorList>
            <person name="Floudas D."/>
            <person name="Binder M."/>
            <person name="Riley R."/>
            <person name="Barry K."/>
            <person name="Blanchette R.A."/>
            <person name="Henrissat B."/>
            <person name="Martinez A.T."/>
            <person name="Otillar R."/>
            <person name="Spatafora J.W."/>
            <person name="Yadav J.S."/>
            <person name="Aerts A."/>
            <person name="Benoit I."/>
            <person name="Boyd A."/>
            <person name="Carlson A."/>
            <person name="Copeland A."/>
            <person name="Coutinho P.M."/>
            <person name="de Vries R.P."/>
            <person name="Ferreira P."/>
            <person name="Findley K."/>
            <person name="Foster B."/>
            <person name="Gaskell J."/>
            <person name="Glotzer D."/>
            <person name="Gorecki P."/>
            <person name="Heitman J."/>
            <person name="Hesse C."/>
            <person name="Hori C."/>
            <person name="Igarashi K."/>
            <person name="Jurgens J.A."/>
            <person name="Kallen N."/>
            <person name="Kersten P."/>
            <person name="Kohler A."/>
            <person name="Kuees U."/>
            <person name="Kumar T.K.A."/>
            <person name="Kuo A."/>
            <person name="LaButti K."/>
            <person name="Larrondo L.F."/>
            <person name="Lindquist E."/>
            <person name="Ling A."/>
            <person name="Lombard V."/>
            <person name="Lucas S."/>
            <person name="Lundell T."/>
            <person name="Martin R."/>
            <person name="McLaughlin D.J."/>
            <person name="Morgenstern I."/>
            <person name="Morin E."/>
            <person name="Murat C."/>
            <person name="Nagy L.G."/>
            <person name="Nolan M."/>
            <person name="Ohm R.A."/>
            <person name="Patyshakuliyeva A."/>
            <person name="Rokas A."/>
            <person name="Ruiz-Duenas F.J."/>
            <person name="Sabat G."/>
            <person name="Salamov A."/>
            <person name="Samejima M."/>
            <person name="Schmutz J."/>
            <person name="Slot J.C."/>
            <person name="St John F."/>
            <person name="Stenlid J."/>
            <person name="Sun H."/>
            <person name="Sun S."/>
            <person name="Syed K."/>
            <person name="Tsang A."/>
            <person name="Wiebenga A."/>
            <person name="Young D."/>
            <person name="Pisabarro A."/>
            <person name="Eastwood D.C."/>
            <person name="Martin F."/>
            <person name="Cullen D."/>
            <person name="Grigoriev I.V."/>
            <person name="Hibbett D.S."/>
        </authorList>
    </citation>
    <scope>NUCLEOTIDE SEQUENCE [LARGE SCALE GENOMIC DNA]</scope>
    <source>
        <strain evidence="3 4">DJM-731 SS1</strain>
    </source>
</reference>
<keyword evidence="4" id="KW-1185">Reference proteome</keyword>
<accession>M5FNV1</accession>
<dbReference type="PANTHER" id="PTHR47524">
    <property type="entry name" value="20S RRNA ACCUMULATION PROTEIN 4"/>
    <property type="match status" value="1"/>
</dbReference>
<dbReference type="OMA" id="HQVIRYS"/>
<protein>
    <recommendedName>
        <fullName evidence="2">Programmed cell death protein 2 C-terminal domain-containing protein</fullName>
    </recommendedName>
</protein>
<feature type="region of interest" description="Disordered" evidence="1">
    <location>
        <begin position="136"/>
        <end position="241"/>
    </location>
</feature>
<dbReference type="PANTHER" id="PTHR47524:SF1">
    <property type="entry name" value="20S RRNA ACCUMULATION PROTEIN 4"/>
    <property type="match status" value="1"/>
</dbReference>
<feature type="compositionally biased region" description="Acidic residues" evidence="1">
    <location>
        <begin position="201"/>
        <end position="218"/>
    </location>
</feature>
<evidence type="ECO:0000313" key="4">
    <source>
        <dbReference type="Proteomes" id="UP000030653"/>
    </source>
</evidence>
<gene>
    <name evidence="3" type="ORF">DACRYDRAFT_120009</name>
</gene>